<gene>
    <name evidence="1" type="ORF">FA15DRAFT_68235</name>
</gene>
<evidence type="ECO:0000313" key="2">
    <source>
        <dbReference type="Proteomes" id="UP000307440"/>
    </source>
</evidence>
<dbReference type="EMBL" id="ML210259">
    <property type="protein sequence ID" value="TFK21739.1"/>
    <property type="molecule type" value="Genomic_DNA"/>
</dbReference>
<dbReference type="Proteomes" id="UP000307440">
    <property type="component" value="Unassembled WGS sequence"/>
</dbReference>
<sequence>MSTQYGRWTTFPKSGRTSFLPDRSFPGPVCGCPNVRIYTWRDLGTELTREPRLRGSDFLALESGSRIASSVLFTVAVVSRWRRERRGQGLRRELQMQRHRSLRCDHPSCSPLLPT</sequence>
<proteinExistence type="predicted"/>
<keyword evidence="2" id="KW-1185">Reference proteome</keyword>
<accession>A0A5C3KMR8</accession>
<dbReference type="AlphaFoldDB" id="A0A5C3KMR8"/>
<organism evidence="1 2">
    <name type="scientific">Coprinopsis marcescibilis</name>
    <name type="common">Agaric fungus</name>
    <name type="synonym">Psathyrella marcescibilis</name>
    <dbReference type="NCBI Taxonomy" id="230819"/>
    <lineage>
        <taxon>Eukaryota</taxon>
        <taxon>Fungi</taxon>
        <taxon>Dikarya</taxon>
        <taxon>Basidiomycota</taxon>
        <taxon>Agaricomycotina</taxon>
        <taxon>Agaricomycetes</taxon>
        <taxon>Agaricomycetidae</taxon>
        <taxon>Agaricales</taxon>
        <taxon>Agaricineae</taxon>
        <taxon>Psathyrellaceae</taxon>
        <taxon>Coprinopsis</taxon>
    </lineage>
</organism>
<protein>
    <submittedName>
        <fullName evidence="1">Uncharacterized protein</fullName>
    </submittedName>
</protein>
<reference evidence="1 2" key="1">
    <citation type="journal article" date="2019" name="Nat. Ecol. Evol.">
        <title>Megaphylogeny resolves global patterns of mushroom evolution.</title>
        <authorList>
            <person name="Varga T."/>
            <person name="Krizsan K."/>
            <person name="Foldi C."/>
            <person name="Dima B."/>
            <person name="Sanchez-Garcia M."/>
            <person name="Sanchez-Ramirez S."/>
            <person name="Szollosi G.J."/>
            <person name="Szarkandi J.G."/>
            <person name="Papp V."/>
            <person name="Albert L."/>
            <person name="Andreopoulos W."/>
            <person name="Angelini C."/>
            <person name="Antonin V."/>
            <person name="Barry K.W."/>
            <person name="Bougher N.L."/>
            <person name="Buchanan P."/>
            <person name="Buyck B."/>
            <person name="Bense V."/>
            <person name="Catcheside P."/>
            <person name="Chovatia M."/>
            <person name="Cooper J."/>
            <person name="Damon W."/>
            <person name="Desjardin D."/>
            <person name="Finy P."/>
            <person name="Geml J."/>
            <person name="Haridas S."/>
            <person name="Hughes K."/>
            <person name="Justo A."/>
            <person name="Karasinski D."/>
            <person name="Kautmanova I."/>
            <person name="Kiss B."/>
            <person name="Kocsube S."/>
            <person name="Kotiranta H."/>
            <person name="LaButti K.M."/>
            <person name="Lechner B.E."/>
            <person name="Liimatainen K."/>
            <person name="Lipzen A."/>
            <person name="Lukacs Z."/>
            <person name="Mihaltcheva S."/>
            <person name="Morgado L.N."/>
            <person name="Niskanen T."/>
            <person name="Noordeloos M.E."/>
            <person name="Ohm R.A."/>
            <person name="Ortiz-Santana B."/>
            <person name="Ovrebo C."/>
            <person name="Racz N."/>
            <person name="Riley R."/>
            <person name="Savchenko A."/>
            <person name="Shiryaev A."/>
            <person name="Soop K."/>
            <person name="Spirin V."/>
            <person name="Szebenyi C."/>
            <person name="Tomsovsky M."/>
            <person name="Tulloss R.E."/>
            <person name="Uehling J."/>
            <person name="Grigoriev I.V."/>
            <person name="Vagvolgyi C."/>
            <person name="Papp T."/>
            <person name="Martin F.M."/>
            <person name="Miettinen O."/>
            <person name="Hibbett D.S."/>
            <person name="Nagy L.G."/>
        </authorList>
    </citation>
    <scope>NUCLEOTIDE SEQUENCE [LARGE SCALE GENOMIC DNA]</scope>
    <source>
        <strain evidence="1 2">CBS 121175</strain>
    </source>
</reference>
<evidence type="ECO:0000313" key="1">
    <source>
        <dbReference type="EMBL" id="TFK21739.1"/>
    </source>
</evidence>
<name>A0A5C3KMR8_COPMA</name>